<keyword evidence="8" id="KW-0829">Tyrosine-protein kinase</keyword>
<dbReference type="EMBL" id="LSMT01000073">
    <property type="protein sequence ID" value="PFX28982.1"/>
    <property type="molecule type" value="Genomic_DNA"/>
</dbReference>
<evidence type="ECO:0000256" key="6">
    <source>
        <dbReference type="ARBA" id="ARBA00022840"/>
    </source>
</evidence>
<dbReference type="GO" id="GO:0012505">
    <property type="term" value="C:endomembrane system"/>
    <property type="evidence" value="ECO:0007669"/>
    <property type="project" value="UniProtKB-SubCell"/>
</dbReference>
<dbReference type="InterPro" id="IPR011009">
    <property type="entry name" value="Kinase-like_dom_sf"/>
</dbReference>
<dbReference type="AlphaFoldDB" id="A0A2B4SKG0"/>
<dbReference type="InterPro" id="IPR050122">
    <property type="entry name" value="RTK"/>
</dbReference>
<dbReference type="GO" id="GO:0030182">
    <property type="term" value="P:neuron differentiation"/>
    <property type="evidence" value="ECO:0007669"/>
    <property type="project" value="UniProtKB-ARBA"/>
</dbReference>
<evidence type="ECO:0000313" key="14">
    <source>
        <dbReference type="EMBL" id="PFX28982.1"/>
    </source>
</evidence>
<evidence type="ECO:0000256" key="10">
    <source>
        <dbReference type="PROSITE-ProRule" id="PRU10141"/>
    </source>
</evidence>
<name>A0A2B4SKG0_STYPI</name>
<keyword evidence="9" id="KW-0325">Glycoprotein</keyword>
<evidence type="ECO:0000256" key="7">
    <source>
        <dbReference type="ARBA" id="ARBA00023136"/>
    </source>
</evidence>
<keyword evidence="6 10" id="KW-0067">ATP-binding</keyword>
<dbReference type="SUPFAM" id="SSF56112">
    <property type="entry name" value="Protein kinase-like (PK-like)"/>
    <property type="match status" value="1"/>
</dbReference>
<accession>A0A2B4SKG0</accession>
<dbReference type="PANTHER" id="PTHR24416:SF617">
    <property type="entry name" value="RET ONCOGENE, ISOFORM A"/>
    <property type="match status" value="1"/>
</dbReference>
<organism evidence="14 15">
    <name type="scientific">Stylophora pistillata</name>
    <name type="common">Smooth cauliflower coral</name>
    <dbReference type="NCBI Taxonomy" id="50429"/>
    <lineage>
        <taxon>Eukaryota</taxon>
        <taxon>Metazoa</taxon>
        <taxon>Cnidaria</taxon>
        <taxon>Anthozoa</taxon>
        <taxon>Hexacorallia</taxon>
        <taxon>Scleractinia</taxon>
        <taxon>Astrocoeniina</taxon>
        <taxon>Pocilloporidae</taxon>
        <taxon>Stylophora</taxon>
    </lineage>
</organism>
<dbReference type="InterPro" id="IPR001245">
    <property type="entry name" value="Ser-Thr/Tyr_kinase_cat_dom"/>
</dbReference>
<sequence length="621" mass="69737">MTVTKQGQVIHNPYLSKTHPSYVGRVTWAGDILQSYLAYRLVNLTLSDSNSYGCQVYVGGFRRTIHSKITLNVQTINASKTPKLSVSPTGGHTPIAMSNKSVPLSKGRPPEVVRLPFDDMSINDTRFSCTWEYPKDENGDNVTMFTVWYRPLAQKKWITVNVTQNRYSVRLNCCMTYEIMVTAWNRKGQSSTDPRNAARVTVIRETTVPTSVSENATAGSVSTSNSNILVSHGTVGSAKSKWEMGFEYLPYLSLLAIPTVICICRVTSKLRKRTRVNMIRLNGNDPEESDNETVEPEAVPMAPVLLWEVARKNLAIERVVGHGAFGVVSKAYLLDLPGIPDWTVVAVKSLQEGATESERKDLLSELNLLKKLKPHPHVIKLLGCITEGKGSYVGYTRGHLYARVDSHKSTSSPVCKHYDNDHAVAVPEDLLCCFKVLKRDLAARNVLVGENHRCKITDFGMARDADSEDIYIRSSQGRVPVKWTAIEAITGRMKYSTKSDVWSFGIVLYEICTIGAEPYPETSPYDIPRVLQEGYRIPKPEYFKDELYDVMLSCWETEPERRPSFELLCSSIRGLENCSNQNYVNIQNCLETHQEQVARDYRLTCGSRFTSLSEGLEQVKT</sequence>
<dbReference type="PANTHER" id="PTHR24416">
    <property type="entry name" value="TYROSINE-PROTEIN KINASE RECEPTOR"/>
    <property type="match status" value="1"/>
</dbReference>
<dbReference type="InterPro" id="IPR036116">
    <property type="entry name" value="FN3_sf"/>
</dbReference>
<dbReference type="PROSITE" id="PS00107">
    <property type="entry name" value="PROTEIN_KINASE_ATP"/>
    <property type="match status" value="1"/>
</dbReference>
<gene>
    <name evidence="14" type="primary">Cad96Ca</name>
    <name evidence="14" type="ORF">AWC38_SpisGene6256</name>
</gene>
<dbReference type="Proteomes" id="UP000225706">
    <property type="component" value="Unassembled WGS sequence"/>
</dbReference>
<dbReference type="PRINTS" id="PR00109">
    <property type="entry name" value="TYRKINASE"/>
</dbReference>
<dbReference type="PROSITE" id="PS50853">
    <property type="entry name" value="FN3"/>
    <property type="match status" value="1"/>
</dbReference>
<dbReference type="GO" id="GO:0005886">
    <property type="term" value="C:plasma membrane"/>
    <property type="evidence" value="ECO:0007669"/>
    <property type="project" value="TreeGrafter"/>
</dbReference>
<dbReference type="Gene3D" id="2.60.40.10">
    <property type="entry name" value="Immunoglobulins"/>
    <property type="match status" value="2"/>
</dbReference>
<evidence type="ECO:0000256" key="3">
    <source>
        <dbReference type="ARBA" id="ARBA00022679"/>
    </source>
</evidence>
<dbReference type="Gene3D" id="3.30.200.20">
    <property type="entry name" value="Phosphorylase Kinase, domain 1"/>
    <property type="match status" value="1"/>
</dbReference>
<comment type="subcellular location">
    <subcellularLocation>
        <location evidence="2">Endomembrane system</location>
    </subcellularLocation>
    <subcellularLocation>
        <location evidence="1">Membrane</location>
        <topology evidence="1">Single-pass membrane protein</topology>
    </subcellularLocation>
</comment>
<evidence type="ECO:0000259" key="13">
    <source>
        <dbReference type="PROSITE" id="PS50853"/>
    </source>
</evidence>
<dbReference type="SUPFAM" id="SSF49265">
    <property type="entry name" value="Fibronectin type III"/>
    <property type="match status" value="1"/>
</dbReference>
<dbReference type="InterPro" id="IPR013783">
    <property type="entry name" value="Ig-like_fold"/>
</dbReference>
<evidence type="ECO:0000256" key="5">
    <source>
        <dbReference type="ARBA" id="ARBA00022777"/>
    </source>
</evidence>
<dbReference type="GO" id="GO:0050793">
    <property type="term" value="P:regulation of developmental process"/>
    <property type="evidence" value="ECO:0007669"/>
    <property type="project" value="UniProtKB-ARBA"/>
</dbReference>
<keyword evidence="3" id="KW-0808">Transferase</keyword>
<dbReference type="Pfam" id="PF07714">
    <property type="entry name" value="PK_Tyr_Ser-Thr"/>
    <property type="match status" value="1"/>
</dbReference>
<feature type="domain" description="Fibronectin type-III" evidence="13">
    <location>
        <begin position="109"/>
        <end position="206"/>
    </location>
</feature>
<dbReference type="InterPro" id="IPR017441">
    <property type="entry name" value="Protein_kinase_ATP_BS"/>
</dbReference>
<evidence type="ECO:0000256" key="4">
    <source>
        <dbReference type="ARBA" id="ARBA00022741"/>
    </source>
</evidence>
<keyword evidence="4 10" id="KW-0547">Nucleotide-binding</keyword>
<dbReference type="PROSITE" id="PS50011">
    <property type="entry name" value="PROTEIN_KINASE_DOM"/>
    <property type="match status" value="1"/>
</dbReference>
<dbReference type="FunFam" id="1.10.510.10:FF:001512">
    <property type="entry name" value="Receptor tyrosine-protein kinase erbB-2"/>
    <property type="match status" value="1"/>
</dbReference>
<reference evidence="15" key="1">
    <citation type="journal article" date="2017" name="bioRxiv">
        <title>Comparative analysis of the genomes of Stylophora pistillata and Acropora digitifera provides evidence for extensive differences between species of corals.</title>
        <authorList>
            <person name="Voolstra C.R."/>
            <person name="Li Y."/>
            <person name="Liew Y.J."/>
            <person name="Baumgarten S."/>
            <person name="Zoccola D."/>
            <person name="Flot J.-F."/>
            <person name="Tambutte S."/>
            <person name="Allemand D."/>
            <person name="Aranda M."/>
        </authorList>
    </citation>
    <scope>NUCLEOTIDE SEQUENCE [LARGE SCALE GENOMIC DNA]</scope>
</reference>
<feature type="region of interest" description="Disordered" evidence="11">
    <location>
        <begin position="82"/>
        <end position="106"/>
    </location>
</feature>
<comment type="caution">
    <text evidence="14">The sequence shown here is derived from an EMBL/GenBank/DDBJ whole genome shotgun (WGS) entry which is preliminary data.</text>
</comment>
<keyword evidence="15" id="KW-1185">Reference proteome</keyword>
<evidence type="ECO:0000256" key="2">
    <source>
        <dbReference type="ARBA" id="ARBA00004308"/>
    </source>
</evidence>
<dbReference type="CDD" id="cd00063">
    <property type="entry name" value="FN3"/>
    <property type="match status" value="1"/>
</dbReference>
<proteinExistence type="predicted"/>
<keyword evidence="5 14" id="KW-0418">Kinase</keyword>
<dbReference type="InterPro" id="IPR003961">
    <property type="entry name" value="FN3_dom"/>
</dbReference>
<dbReference type="InterPro" id="IPR000719">
    <property type="entry name" value="Prot_kinase_dom"/>
</dbReference>
<dbReference type="GO" id="GO:0048468">
    <property type="term" value="P:cell development"/>
    <property type="evidence" value="ECO:0007669"/>
    <property type="project" value="UniProtKB-ARBA"/>
</dbReference>
<protein>
    <submittedName>
        <fullName evidence="14">Tyrosine kinase receptor Cad96Ca</fullName>
    </submittedName>
</protein>
<dbReference type="OrthoDB" id="5984087at2759"/>
<dbReference type="GO" id="GO:0004714">
    <property type="term" value="F:transmembrane receptor protein tyrosine kinase activity"/>
    <property type="evidence" value="ECO:0007669"/>
    <property type="project" value="TreeGrafter"/>
</dbReference>
<dbReference type="GO" id="GO:0007169">
    <property type="term" value="P:cell surface receptor protein tyrosine kinase signaling pathway"/>
    <property type="evidence" value="ECO:0007669"/>
    <property type="project" value="TreeGrafter"/>
</dbReference>
<keyword evidence="14" id="KW-0675">Receptor</keyword>
<evidence type="ECO:0000256" key="1">
    <source>
        <dbReference type="ARBA" id="ARBA00004167"/>
    </source>
</evidence>
<evidence type="ECO:0000256" key="8">
    <source>
        <dbReference type="ARBA" id="ARBA00023137"/>
    </source>
</evidence>
<dbReference type="GO" id="GO:0005524">
    <property type="term" value="F:ATP binding"/>
    <property type="evidence" value="ECO:0007669"/>
    <property type="project" value="UniProtKB-UniRule"/>
</dbReference>
<evidence type="ECO:0000313" key="15">
    <source>
        <dbReference type="Proteomes" id="UP000225706"/>
    </source>
</evidence>
<dbReference type="Gene3D" id="1.10.510.10">
    <property type="entry name" value="Transferase(Phosphotransferase) domain 1"/>
    <property type="match status" value="1"/>
</dbReference>
<dbReference type="GO" id="GO:0043235">
    <property type="term" value="C:receptor complex"/>
    <property type="evidence" value="ECO:0007669"/>
    <property type="project" value="TreeGrafter"/>
</dbReference>
<evidence type="ECO:0000256" key="9">
    <source>
        <dbReference type="ARBA" id="ARBA00023180"/>
    </source>
</evidence>
<feature type="binding site" evidence="10">
    <location>
        <position position="348"/>
    </location>
    <ligand>
        <name>ATP</name>
        <dbReference type="ChEBI" id="CHEBI:30616"/>
    </ligand>
</feature>
<dbReference type="CDD" id="cd00192">
    <property type="entry name" value="PTKc"/>
    <property type="match status" value="1"/>
</dbReference>
<feature type="domain" description="Protein kinase" evidence="12">
    <location>
        <begin position="314"/>
        <end position="584"/>
    </location>
</feature>
<evidence type="ECO:0000256" key="11">
    <source>
        <dbReference type="SAM" id="MobiDB-lite"/>
    </source>
</evidence>
<feature type="compositionally biased region" description="Polar residues" evidence="11">
    <location>
        <begin position="82"/>
        <end position="102"/>
    </location>
</feature>
<evidence type="ECO:0000259" key="12">
    <source>
        <dbReference type="PROSITE" id="PS50011"/>
    </source>
</evidence>
<keyword evidence="7" id="KW-0472">Membrane</keyword>